<evidence type="ECO:0000256" key="4">
    <source>
        <dbReference type="ARBA" id="ARBA00022741"/>
    </source>
</evidence>
<dbReference type="PRINTS" id="PR00315">
    <property type="entry name" value="ELONGATNFCT"/>
</dbReference>
<proteinExistence type="predicted"/>
<keyword evidence="6" id="KW-0342">GTP-binding</keyword>
<dbReference type="InterPro" id="IPR054696">
    <property type="entry name" value="GTP-eEF1A_C"/>
</dbReference>
<dbReference type="InterPro" id="IPR000795">
    <property type="entry name" value="T_Tr_GTP-bd_dom"/>
</dbReference>
<dbReference type="InterPro" id="IPR009001">
    <property type="entry name" value="Transl_elong_EF1A/Init_IF2_C"/>
</dbReference>
<dbReference type="InterPro" id="IPR044139">
    <property type="entry name" value="CysN_NoDQ_III"/>
</dbReference>
<dbReference type="PROSITE" id="PS51722">
    <property type="entry name" value="G_TR_2"/>
    <property type="match status" value="1"/>
</dbReference>
<feature type="compositionally biased region" description="Polar residues" evidence="7">
    <location>
        <begin position="269"/>
        <end position="289"/>
    </location>
</feature>
<dbReference type="InterPro" id="IPR031157">
    <property type="entry name" value="G_TR_CS"/>
</dbReference>
<dbReference type="CDD" id="cd04166">
    <property type="entry name" value="CysN_ATPS"/>
    <property type="match status" value="1"/>
</dbReference>
<dbReference type="EC" id="2.7.7.4" evidence="1"/>
<feature type="region of interest" description="Disordered" evidence="7">
    <location>
        <begin position="268"/>
        <end position="289"/>
    </location>
</feature>
<dbReference type="InterPro" id="IPR004161">
    <property type="entry name" value="EFTu-like_2"/>
</dbReference>
<dbReference type="GO" id="GO:0003924">
    <property type="term" value="F:GTPase activity"/>
    <property type="evidence" value="ECO:0007669"/>
    <property type="project" value="InterPro"/>
</dbReference>
<dbReference type="GO" id="GO:0004781">
    <property type="term" value="F:sulfate adenylyltransferase (ATP) activity"/>
    <property type="evidence" value="ECO:0007669"/>
    <property type="project" value="UniProtKB-EC"/>
</dbReference>
<dbReference type="GO" id="GO:0005525">
    <property type="term" value="F:GTP binding"/>
    <property type="evidence" value="ECO:0007669"/>
    <property type="project" value="UniProtKB-KW"/>
</dbReference>
<feature type="domain" description="Tr-type G" evidence="8">
    <location>
        <begin position="15"/>
        <end position="225"/>
    </location>
</feature>
<dbReference type="OrthoDB" id="9804504at2"/>
<dbReference type="InterPro" id="IPR005225">
    <property type="entry name" value="Small_GTP-bd"/>
</dbReference>
<dbReference type="AlphaFoldDB" id="A0A2Y8ZQD8"/>
<dbReference type="CDD" id="cd03695">
    <property type="entry name" value="CysN_NodQ_II"/>
    <property type="match status" value="1"/>
</dbReference>
<dbReference type="InterPro" id="IPR011779">
    <property type="entry name" value="SO4_adenylTrfase_lsu"/>
</dbReference>
<dbReference type="CDD" id="cd04095">
    <property type="entry name" value="CysN_NoDQ_III"/>
    <property type="match status" value="1"/>
</dbReference>
<keyword evidence="4" id="KW-0547">Nucleotide-binding</keyword>
<dbReference type="PANTHER" id="PTHR23115">
    <property type="entry name" value="TRANSLATION FACTOR"/>
    <property type="match status" value="1"/>
</dbReference>
<dbReference type="Gene3D" id="3.40.50.300">
    <property type="entry name" value="P-loop containing nucleotide triphosphate hydrolases"/>
    <property type="match status" value="1"/>
</dbReference>
<sequence length="438" mass="46349">MTHTESPSVSDAPAIGQLRLVVAGSVDDGKSTLVGRLLHDTKSILADQYDATLAASQRRGAGDFDLALLTDGLRAEREQGITIDVAYRYFSTPRRSFVLADTPGHVQYTRNTVTGASTADAAVVLIDVRNGVSVQTRRHAAILALLRVPTVVFAVNKMDAVDWSQERFQQVAADVREVAAKVGLRGVDVVPVSALTGENIVDGGPAWYTGKPLLPLLEELPSGGTGDFEPFRFPVQLVIRPRTEAHPDYRGLAGRVASGSVRVGDEITAQPSGQTSTVTGIDGPTGSQQQATAGESVTLLLADELDVARGEVLVREGENEQWGSAIGVLRQIDGVLTWLSEKASAPRQRVLVKAGTRTVRGMLGPVAATWDADELTWRAEGDRLCLNDIGQVSVQLAEPVALDDYAELRGTGAFLVIDPDTGATVAAGLAGASDRLTA</sequence>
<protein>
    <recommendedName>
        <fullName evidence="1">sulfate adenylyltransferase</fullName>
        <ecNumber evidence="1">2.7.7.4</ecNumber>
    </recommendedName>
</protein>
<dbReference type="FunFam" id="3.40.50.300:FF:000119">
    <property type="entry name" value="Sulfate adenylyltransferase subunit 1"/>
    <property type="match status" value="1"/>
</dbReference>
<name>A0A2Y8ZQD8_9MICO</name>
<dbReference type="Pfam" id="PF03144">
    <property type="entry name" value="GTP_EFTU_D2"/>
    <property type="match status" value="1"/>
</dbReference>
<keyword evidence="10" id="KW-1185">Reference proteome</keyword>
<dbReference type="InterPro" id="IPR050100">
    <property type="entry name" value="TRAFAC_GTPase_members"/>
</dbReference>
<evidence type="ECO:0000256" key="6">
    <source>
        <dbReference type="ARBA" id="ARBA00023134"/>
    </source>
</evidence>
<evidence type="ECO:0000313" key="10">
    <source>
        <dbReference type="Proteomes" id="UP000250028"/>
    </source>
</evidence>
<dbReference type="RefSeq" id="WP_109685297.1">
    <property type="nucleotide sequence ID" value="NZ_QGDN01000001.1"/>
</dbReference>
<dbReference type="InterPro" id="IPR044138">
    <property type="entry name" value="CysN_II"/>
</dbReference>
<dbReference type="SUPFAM" id="SSF50465">
    <property type="entry name" value="EF-Tu/eEF-1alpha/eIF2-gamma C-terminal domain"/>
    <property type="match status" value="1"/>
</dbReference>
<dbReference type="NCBIfam" id="TIGR00231">
    <property type="entry name" value="small_GTP"/>
    <property type="match status" value="1"/>
</dbReference>
<gene>
    <name evidence="9" type="ORF">SAMN04489750_1916</name>
</gene>
<evidence type="ECO:0000256" key="3">
    <source>
        <dbReference type="ARBA" id="ARBA00022695"/>
    </source>
</evidence>
<dbReference type="PROSITE" id="PS00301">
    <property type="entry name" value="G_TR_1"/>
    <property type="match status" value="1"/>
</dbReference>
<dbReference type="Pfam" id="PF22594">
    <property type="entry name" value="GTP-eEF1A_C"/>
    <property type="match status" value="1"/>
</dbReference>
<evidence type="ECO:0000256" key="7">
    <source>
        <dbReference type="SAM" id="MobiDB-lite"/>
    </source>
</evidence>
<dbReference type="InterPro" id="IPR009000">
    <property type="entry name" value="Transl_B-barrel_sf"/>
</dbReference>
<evidence type="ECO:0000313" key="9">
    <source>
        <dbReference type="EMBL" id="SSA34591.1"/>
    </source>
</evidence>
<evidence type="ECO:0000256" key="1">
    <source>
        <dbReference type="ARBA" id="ARBA00012391"/>
    </source>
</evidence>
<keyword evidence="2 9" id="KW-0808">Transferase</keyword>
<dbReference type="Gene3D" id="2.40.30.10">
    <property type="entry name" value="Translation factors"/>
    <property type="match status" value="2"/>
</dbReference>
<keyword evidence="3 9" id="KW-0548">Nucleotidyltransferase</keyword>
<organism evidence="9 10">
    <name type="scientific">Branchiibius hedensis</name>
    <dbReference type="NCBI Taxonomy" id="672460"/>
    <lineage>
        <taxon>Bacteria</taxon>
        <taxon>Bacillati</taxon>
        <taxon>Actinomycetota</taxon>
        <taxon>Actinomycetes</taxon>
        <taxon>Micrococcales</taxon>
        <taxon>Dermacoccaceae</taxon>
        <taxon>Branchiibius</taxon>
    </lineage>
</organism>
<dbReference type="NCBIfam" id="TIGR02034">
    <property type="entry name" value="CysN"/>
    <property type="match status" value="1"/>
</dbReference>
<dbReference type="GO" id="GO:0005524">
    <property type="term" value="F:ATP binding"/>
    <property type="evidence" value="ECO:0007669"/>
    <property type="project" value="UniProtKB-KW"/>
</dbReference>
<dbReference type="Proteomes" id="UP000250028">
    <property type="component" value="Unassembled WGS sequence"/>
</dbReference>
<evidence type="ECO:0000256" key="5">
    <source>
        <dbReference type="ARBA" id="ARBA00022840"/>
    </source>
</evidence>
<dbReference type="Pfam" id="PF00009">
    <property type="entry name" value="GTP_EFTU"/>
    <property type="match status" value="1"/>
</dbReference>
<dbReference type="EMBL" id="UESZ01000001">
    <property type="protein sequence ID" value="SSA34591.1"/>
    <property type="molecule type" value="Genomic_DNA"/>
</dbReference>
<reference evidence="10" key="1">
    <citation type="submission" date="2016-10" db="EMBL/GenBank/DDBJ databases">
        <authorList>
            <person name="Varghese N."/>
            <person name="Submissions S."/>
        </authorList>
    </citation>
    <scope>NUCLEOTIDE SEQUENCE [LARGE SCALE GENOMIC DNA]</scope>
    <source>
        <strain evidence="10">DSM 22951</strain>
    </source>
</reference>
<dbReference type="SUPFAM" id="SSF52540">
    <property type="entry name" value="P-loop containing nucleoside triphosphate hydrolases"/>
    <property type="match status" value="1"/>
</dbReference>
<evidence type="ECO:0000259" key="8">
    <source>
        <dbReference type="PROSITE" id="PS51722"/>
    </source>
</evidence>
<dbReference type="InterPro" id="IPR041757">
    <property type="entry name" value="CysN_GTP-bd"/>
</dbReference>
<dbReference type="GO" id="GO:0006790">
    <property type="term" value="P:sulfur compound metabolic process"/>
    <property type="evidence" value="ECO:0007669"/>
    <property type="project" value="InterPro"/>
</dbReference>
<keyword evidence="5" id="KW-0067">ATP-binding</keyword>
<dbReference type="SUPFAM" id="SSF50447">
    <property type="entry name" value="Translation proteins"/>
    <property type="match status" value="1"/>
</dbReference>
<evidence type="ECO:0000256" key="2">
    <source>
        <dbReference type="ARBA" id="ARBA00022679"/>
    </source>
</evidence>
<dbReference type="InterPro" id="IPR027417">
    <property type="entry name" value="P-loop_NTPase"/>
</dbReference>
<accession>A0A2Y8ZQD8</accession>